<dbReference type="RefSeq" id="WP_160144664.1">
    <property type="nucleotide sequence ID" value="NZ_UXAW01000113.1"/>
</dbReference>
<keyword evidence="2" id="KW-1185">Reference proteome</keyword>
<sequence>MAKAIELLRKLTAKRAEPVETVSAFDERLRKMGGVRHVSVSRAVLFRTRPAHQEA</sequence>
<protein>
    <submittedName>
        <fullName evidence="1">Uncharacterized protein</fullName>
    </submittedName>
</protein>
<dbReference type="AlphaFoldDB" id="A0A3P5XEW5"/>
<dbReference type="OrthoDB" id="9941335at2"/>
<accession>A0A3P5XEW5</accession>
<dbReference type="EMBL" id="UXAW01000113">
    <property type="protein sequence ID" value="VDC33297.1"/>
    <property type="molecule type" value="Genomic_DNA"/>
</dbReference>
<dbReference type="Proteomes" id="UP000277498">
    <property type="component" value="Unassembled WGS sequence"/>
</dbReference>
<proteinExistence type="predicted"/>
<gene>
    <name evidence="1" type="ORF">XINFAN_03744</name>
</gene>
<organism evidence="1 2">
    <name type="scientific">Pseudogemmobacter humi</name>
    <dbReference type="NCBI Taxonomy" id="2483812"/>
    <lineage>
        <taxon>Bacteria</taxon>
        <taxon>Pseudomonadati</taxon>
        <taxon>Pseudomonadota</taxon>
        <taxon>Alphaproteobacteria</taxon>
        <taxon>Rhodobacterales</taxon>
        <taxon>Paracoccaceae</taxon>
        <taxon>Pseudogemmobacter</taxon>
    </lineage>
</organism>
<evidence type="ECO:0000313" key="1">
    <source>
        <dbReference type="EMBL" id="VDC33297.1"/>
    </source>
</evidence>
<evidence type="ECO:0000313" key="2">
    <source>
        <dbReference type="Proteomes" id="UP000277498"/>
    </source>
</evidence>
<reference evidence="1 2" key="1">
    <citation type="submission" date="2018-11" db="EMBL/GenBank/DDBJ databases">
        <authorList>
            <person name="Criscuolo A."/>
        </authorList>
    </citation>
    <scope>NUCLEOTIDE SEQUENCE [LARGE SCALE GENOMIC DNA]</scope>
    <source>
        <strain evidence="1">ACIP111625</strain>
    </source>
</reference>
<name>A0A3P5XEW5_9RHOB</name>